<keyword evidence="2" id="KW-0449">Lipoprotein</keyword>
<protein>
    <submittedName>
        <fullName evidence="2">Efflux transport system, outer membrane factor (OMF) lipoprotein</fullName>
    </submittedName>
</protein>
<name>A0A3B0YMW7_9ZZZZ</name>
<dbReference type="GO" id="GO:0015562">
    <property type="term" value="F:efflux transmembrane transporter activity"/>
    <property type="evidence" value="ECO:0007669"/>
    <property type="project" value="InterPro"/>
</dbReference>
<dbReference type="Pfam" id="PF02321">
    <property type="entry name" value="OEP"/>
    <property type="match status" value="2"/>
</dbReference>
<dbReference type="Gene3D" id="1.20.1600.10">
    <property type="entry name" value="Outer membrane efflux proteins (OEP)"/>
    <property type="match status" value="1"/>
</dbReference>
<accession>A0A3B0YMW7</accession>
<dbReference type="InterPro" id="IPR010131">
    <property type="entry name" value="MdtP/NodT-like"/>
</dbReference>
<reference evidence="2" key="1">
    <citation type="submission" date="2018-06" db="EMBL/GenBank/DDBJ databases">
        <authorList>
            <person name="Zhirakovskaya E."/>
        </authorList>
    </citation>
    <scope>NUCLEOTIDE SEQUENCE</scope>
</reference>
<organism evidence="2">
    <name type="scientific">hydrothermal vent metagenome</name>
    <dbReference type="NCBI Taxonomy" id="652676"/>
    <lineage>
        <taxon>unclassified sequences</taxon>
        <taxon>metagenomes</taxon>
        <taxon>ecological metagenomes</taxon>
    </lineage>
</organism>
<gene>
    <name evidence="2" type="ORF">MNBD_GAMMA13-13</name>
</gene>
<dbReference type="GO" id="GO:0016020">
    <property type="term" value="C:membrane"/>
    <property type="evidence" value="ECO:0007669"/>
    <property type="project" value="InterPro"/>
</dbReference>
<dbReference type="Gene3D" id="2.20.200.10">
    <property type="entry name" value="Outer membrane efflux proteins (OEP)"/>
    <property type="match status" value="1"/>
</dbReference>
<evidence type="ECO:0000313" key="2">
    <source>
        <dbReference type="EMBL" id="VAW77463.1"/>
    </source>
</evidence>
<dbReference type="NCBIfam" id="TIGR01845">
    <property type="entry name" value="outer_NodT"/>
    <property type="match status" value="1"/>
</dbReference>
<dbReference type="PANTHER" id="PTHR30203">
    <property type="entry name" value="OUTER MEMBRANE CATION EFFLUX PROTEIN"/>
    <property type="match status" value="1"/>
</dbReference>
<dbReference type="AlphaFoldDB" id="A0A3B0YMW7"/>
<dbReference type="SUPFAM" id="SSF56954">
    <property type="entry name" value="Outer membrane efflux proteins (OEP)"/>
    <property type="match status" value="1"/>
</dbReference>
<proteinExistence type="predicted"/>
<feature type="region of interest" description="Disordered" evidence="1">
    <location>
        <begin position="529"/>
        <end position="548"/>
    </location>
</feature>
<evidence type="ECO:0000256" key="1">
    <source>
        <dbReference type="SAM" id="MobiDB-lite"/>
    </source>
</evidence>
<dbReference type="InterPro" id="IPR003423">
    <property type="entry name" value="OMP_efflux"/>
</dbReference>
<dbReference type="EMBL" id="UOFK01000119">
    <property type="protein sequence ID" value="VAW77463.1"/>
    <property type="molecule type" value="Genomic_DNA"/>
</dbReference>
<sequence length="548" mass="60165">MKVHLTLTVAKGRCVRSPGILRTFSITPLLLAISACTTLGPDFETPQADVDAKWQTEDAARAPEESSAEEIESWWSVFNDPVLDRLIDEGYRQNLSLQIAGLRILEARAQLGIAVGQQYPQRQQASAGLSKTGLSENAPNFITSFIDDRYSQANIGLDAAWELDFWGRFRRGVESADASLGVSIADYDNALVSLTAEIATVYLNIRTFEERLRIARNNVKTQKGSYHIAEVRYQNGAVSELDPAQAGYLLMFTKSTVPDLEGRLQQARNAMSTLLGLTPGQLGSIMDTAGSIPEPPQTLNLGAPADLLRRRPDIRQAEMSAAAQSALVGVAETDLYPRLALLGSVGLLSSDTGNSSLGDLFKSDSITFNYGPSASWAIFNYGRIKNQVRVQDARLQALLVNYRNTVLRAAREVEDGIASYVGARDRTAYLKQAEALAQRAVDLALIQYKEGAVDYQRVLDTQRALLDLEDQYTASRGDAVRALVATYKALGGGWKIRAGDDFVPEDVQKQMEQRTDWGRLMDDGKLTKELPTVPPTGGDQPLFNRPDW</sequence>